<comment type="function">
    <text evidence="4">Catalyzes the methylation of 5-hydroxyuridine (ho5U) to form 5-methoxyuridine (mo5U) at position 34 in tRNAs.</text>
</comment>
<dbReference type="EMBL" id="CP003359">
    <property type="protein sequence ID" value="AGB41953.1"/>
    <property type="molecule type" value="Genomic_DNA"/>
</dbReference>
<dbReference type="GO" id="GO:0008757">
    <property type="term" value="F:S-adenosylmethionine-dependent methyltransferase activity"/>
    <property type="evidence" value="ECO:0007669"/>
    <property type="project" value="TreeGrafter"/>
</dbReference>
<name>L0KCZ8_HALHC</name>
<evidence type="ECO:0000256" key="3">
    <source>
        <dbReference type="ARBA" id="ARBA00022691"/>
    </source>
</evidence>
<comment type="caution">
    <text evidence="4">Lacks conserved residue(s) required for the propagation of feature annotation.</text>
</comment>
<dbReference type="GO" id="GO:0030488">
    <property type="term" value="P:tRNA methylation"/>
    <property type="evidence" value="ECO:0007669"/>
    <property type="project" value="UniProtKB-UniRule"/>
</dbReference>
<organism evidence="5 6">
    <name type="scientific">Halobacteroides halobius (strain ATCC 35273 / DSM 5150 / MD-1)</name>
    <dbReference type="NCBI Taxonomy" id="748449"/>
    <lineage>
        <taxon>Bacteria</taxon>
        <taxon>Bacillati</taxon>
        <taxon>Bacillota</taxon>
        <taxon>Clostridia</taxon>
        <taxon>Halanaerobiales</taxon>
        <taxon>Halobacteroidaceae</taxon>
        <taxon>Halobacteroides</taxon>
    </lineage>
</organism>
<dbReference type="KEGG" id="hhl:Halha_2059"/>
<dbReference type="RefSeq" id="WP_015327667.1">
    <property type="nucleotide sequence ID" value="NC_019978.1"/>
</dbReference>
<comment type="subunit">
    <text evidence="4">Homodimer.</text>
</comment>
<dbReference type="EC" id="2.1.1.-" evidence="4"/>
<comment type="catalytic activity">
    <reaction evidence="4">
        <text>5-hydroxyuridine(34) in tRNA + S-adenosyl-L-methionine = 5-methoxyuridine(34) in tRNA + S-adenosyl-L-homocysteine + H(+)</text>
        <dbReference type="Rhea" id="RHEA:60524"/>
        <dbReference type="Rhea" id="RHEA-COMP:13381"/>
        <dbReference type="Rhea" id="RHEA-COMP:15591"/>
        <dbReference type="ChEBI" id="CHEBI:15378"/>
        <dbReference type="ChEBI" id="CHEBI:57856"/>
        <dbReference type="ChEBI" id="CHEBI:59789"/>
        <dbReference type="ChEBI" id="CHEBI:136877"/>
        <dbReference type="ChEBI" id="CHEBI:143860"/>
    </reaction>
</comment>
<feature type="binding site" evidence="4">
    <location>
        <position position="39"/>
    </location>
    <ligand>
        <name>S-adenosyl-L-methionine</name>
        <dbReference type="ChEBI" id="CHEBI:59789"/>
    </ligand>
</feature>
<dbReference type="InterPro" id="IPR029063">
    <property type="entry name" value="SAM-dependent_MTases_sf"/>
</dbReference>
<dbReference type="Pfam" id="PF01596">
    <property type="entry name" value="Methyltransf_3"/>
    <property type="match status" value="1"/>
</dbReference>
<comment type="similarity">
    <text evidence="4">Belongs to the class I-like SAM-binding methyltransferase superfamily. Cation-dependent O-methyltransferase family.</text>
</comment>
<dbReference type="InterPro" id="IPR002935">
    <property type="entry name" value="SAM_O-MeTrfase"/>
</dbReference>
<dbReference type="HAMAP" id="MF_02217">
    <property type="entry name" value="TrmR_methyltr"/>
    <property type="match status" value="1"/>
</dbReference>
<feature type="binding site" evidence="4">
    <location>
        <position position="130"/>
    </location>
    <ligand>
        <name>S-adenosyl-L-methionine</name>
        <dbReference type="ChEBI" id="CHEBI:59789"/>
    </ligand>
</feature>
<feature type="binding site" evidence="4">
    <location>
        <position position="69"/>
    </location>
    <ligand>
        <name>S-adenosyl-L-methionine</name>
        <dbReference type="ChEBI" id="CHEBI:59789"/>
    </ligand>
</feature>
<feature type="binding site" evidence="4">
    <location>
        <position position="85"/>
    </location>
    <ligand>
        <name>S-adenosyl-L-methionine</name>
        <dbReference type="ChEBI" id="CHEBI:59789"/>
    </ligand>
</feature>
<keyword evidence="1 4" id="KW-0489">Methyltransferase</keyword>
<evidence type="ECO:0000256" key="4">
    <source>
        <dbReference type="HAMAP-Rule" id="MF_02217"/>
    </source>
</evidence>
<evidence type="ECO:0000313" key="6">
    <source>
        <dbReference type="Proteomes" id="UP000010880"/>
    </source>
</evidence>
<reference evidence="6" key="1">
    <citation type="submission" date="2012-02" db="EMBL/GenBank/DDBJ databases">
        <title>The complete genome of Halobacteroides halobius DSM 5150.</title>
        <authorList>
            <person name="Lucas S."/>
            <person name="Copeland A."/>
            <person name="Lapidus A."/>
            <person name="Glavina del Rio T."/>
            <person name="Dalin E."/>
            <person name="Tice H."/>
            <person name="Bruce D."/>
            <person name="Goodwin L."/>
            <person name="Pitluck S."/>
            <person name="Peters L."/>
            <person name="Mikhailova N."/>
            <person name="Gu W."/>
            <person name="Kyrpides N."/>
            <person name="Mavromatis K."/>
            <person name="Ivanova N."/>
            <person name="Brettin T."/>
            <person name="Detter J.C."/>
            <person name="Han C."/>
            <person name="Larimer F."/>
            <person name="Land M."/>
            <person name="Hauser L."/>
            <person name="Markowitz V."/>
            <person name="Cheng J.-F."/>
            <person name="Hugenholtz P."/>
            <person name="Woyke T."/>
            <person name="Wu D."/>
            <person name="Tindall B."/>
            <person name="Pomrenke H."/>
            <person name="Brambilla E."/>
            <person name="Klenk H.-P."/>
            <person name="Eisen J.A."/>
        </authorList>
    </citation>
    <scope>NUCLEOTIDE SEQUENCE [LARGE SCALE GENOMIC DNA]</scope>
    <source>
        <strain evidence="6">ATCC 35273 / DSM 5150 / MD-1</strain>
    </source>
</reference>
<dbReference type="InterPro" id="IPR050362">
    <property type="entry name" value="Cation-dep_OMT"/>
</dbReference>
<dbReference type="Proteomes" id="UP000010880">
    <property type="component" value="Chromosome"/>
</dbReference>
<protein>
    <recommendedName>
        <fullName evidence="4">tRNA 5-hydroxyuridine methyltransferase</fullName>
        <ecNumber evidence="4">2.1.1.-</ecNumber>
    </recommendedName>
    <alternativeName>
        <fullName evidence="4">ho5U methyltransferase</fullName>
    </alternativeName>
</protein>
<keyword evidence="4" id="KW-0819">tRNA processing</keyword>
<evidence type="ECO:0000313" key="5">
    <source>
        <dbReference type="EMBL" id="AGB41953.1"/>
    </source>
</evidence>
<keyword evidence="6" id="KW-1185">Reference proteome</keyword>
<dbReference type="PANTHER" id="PTHR10509">
    <property type="entry name" value="O-METHYLTRANSFERASE-RELATED"/>
    <property type="match status" value="1"/>
</dbReference>
<feature type="binding site" evidence="4">
    <location>
        <begin position="112"/>
        <end position="113"/>
    </location>
    <ligand>
        <name>S-adenosyl-L-methionine</name>
        <dbReference type="ChEBI" id="CHEBI:59789"/>
    </ligand>
</feature>
<sequence length="215" mass="24545">MSNIVQDWIIDYLREKQSSVSDEIKEVEEVAVEKNIPIIEPEVGNLLQLLIKIHRPQRVLELGTAIGYSTLWLAEDYSGEIVTIELKERDAKIARKFFQSFNCDNIELLVGDALELMPKLEGKFDLIFIDAAKGQYMNFLEEGMKLLTDGGLIVADDVLFKGMIADDRFYHPRYNTLTKRLREYVTTVMDDKRLSSTIIPLGDGVAISVKKEENE</sequence>
<dbReference type="OrthoDB" id="9799672at2"/>
<evidence type="ECO:0000256" key="1">
    <source>
        <dbReference type="ARBA" id="ARBA00022603"/>
    </source>
</evidence>
<gene>
    <name evidence="4" type="primary">trmR</name>
    <name evidence="5" type="ordered locus">Halha_2059</name>
</gene>
<dbReference type="PANTHER" id="PTHR10509:SF14">
    <property type="entry name" value="CAFFEOYL-COA O-METHYLTRANSFERASE 3-RELATED"/>
    <property type="match status" value="1"/>
</dbReference>
<dbReference type="STRING" id="748449.Halha_2059"/>
<dbReference type="GO" id="GO:0008171">
    <property type="term" value="F:O-methyltransferase activity"/>
    <property type="evidence" value="ECO:0007669"/>
    <property type="project" value="InterPro"/>
</dbReference>
<dbReference type="SUPFAM" id="SSF53335">
    <property type="entry name" value="S-adenosyl-L-methionine-dependent methyltransferases"/>
    <property type="match status" value="1"/>
</dbReference>
<evidence type="ECO:0000256" key="2">
    <source>
        <dbReference type="ARBA" id="ARBA00022679"/>
    </source>
</evidence>
<dbReference type="InterPro" id="IPR043675">
    <property type="entry name" value="TrmR_methyltr"/>
</dbReference>
<accession>L0KCZ8</accession>
<proteinExistence type="inferred from homology"/>
<dbReference type="GO" id="GO:0016300">
    <property type="term" value="F:tRNA (uridine) methyltransferase activity"/>
    <property type="evidence" value="ECO:0007669"/>
    <property type="project" value="UniProtKB-UniRule"/>
</dbReference>
<keyword evidence="3 4" id="KW-0949">S-adenosyl-L-methionine</keyword>
<dbReference type="AlphaFoldDB" id="L0KCZ8"/>
<dbReference type="eggNOG" id="COG4122">
    <property type="taxonomic scope" value="Bacteria"/>
</dbReference>
<dbReference type="PROSITE" id="PS51682">
    <property type="entry name" value="SAM_OMT_I"/>
    <property type="match status" value="1"/>
</dbReference>
<keyword evidence="2 4" id="KW-0808">Transferase</keyword>
<dbReference type="HOGENOM" id="CLU_067676_4_0_9"/>
<dbReference type="CDD" id="cd02440">
    <property type="entry name" value="AdoMet_MTases"/>
    <property type="match status" value="1"/>
</dbReference>
<dbReference type="PATRIC" id="fig|748449.3.peg.1981"/>
<dbReference type="Gene3D" id="3.40.50.150">
    <property type="entry name" value="Vaccinia Virus protein VP39"/>
    <property type="match status" value="1"/>
</dbReference>